<reference evidence="2" key="1">
    <citation type="submission" date="2022-03" db="EMBL/GenBank/DDBJ databases">
        <authorList>
            <person name="Sayadi A."/>
        </authorList>
    </citation>
    <scope>NUCLEOTIDE SEQUENCE</scope>
</reference>
<evidence type="ECO:0000313" key="2">
    <source>
        <dbReference type="EMBL" id="CAH2007667.1"/>
    </source>
</evidence>
<proteinExistence type="predicted"/>
<gene>
    <name evidence="2" type="ORF">ACAOBT_LOCUS29777</name>
</gene>
<keyword evidence="1" id="KW-0472">Membrane</keyword>
<evidence type="ECO:0000256" key="1">
    <source>
        <dbReference type="SAM" id="Phobius"/>
    </source>
</evidence>
<dbReference type="AlphaFoldDB" id="A0A9P0M5K8"/>
<sequence length="47" mass="5994">MKFLRQIADTVRKFLRYLRIVRTCFFNFFINVQRCCTFLLFCYVRRF</sequence>
<name>A0A9P0M5K8_ACAOB</name>
<dbReference type="EMBL" id="CAKOFQ010007760">
    <property type="protein sequence ID" value="CAH2007667.1"/>
    <property type="molecule type" value="Genomic_DNA"/>
</dbReference>
<keyword evidence="1" id="KW-1133">Transmembrane helix</keyword>
<feature type="transmembrane region" description="Helical" evidence="1">
    <location>
        <begin position="20"/>
        <end position="44"/>
    </location>
</feature>
<dbReference type="Proteomes" id="UP001152888">
    <property type="component" value="Unassembled WGS sequence"/>
</dbReference>
<organism evidence="2 3">
    <name type="scientific">Acanthoscelides obtectus</name>
    <name type="common">Bean weevil</name>
    <name type="synonym">Bruchus obtectus</name>
    <dbReference type="NCBI Taxonomy" id="200917"/>
    <lineage>
        <taxon>Eukaryota</taxon>
        <taxon>Metazoa</taxon>
        <taxon>Ecdysozoa</taxon>
        <taxon>Arthropoda</taxon>
        <taxon>Hexapoda</taxon>
        <taxon>Insecta</taxon>
        <taxon>Pterygota</taxon>
        <taxon>Neoptera</taxon>
        <taxon>Endopterygota</taxon>
        <taxon>Coleoptera</taxon>
        <taxon>Polyphaga</taxon>
        <taxon>Cucujiformia</taxon>
        <taxon>Chrysomeloidea</taxon>
        <taxon>Chrysomelidae</taxon>
        <taxon>Bruchinae</taxon>
        <taxon>Bruchini</taxon>
        <taxon>Acanthoscelides</taxon>
    </lineage>
</organism>
<keyword evidence="3" id="KW-1185">Reference proteome</keyword>
<accession>A0A9P0M5K8</accession>
<protein>
    <submittedName>
        <fullName evidence="2">Uncharacterized protein</fullName>
    </submittedName>
</protein>
<evidence type="ECO:0000313" key="3">
    <source>
        <dbReference type="Proteomes" id="UP001152888"/>
    </source>
</evidence>
<comment type="caution">
    <text evidence="2">The sequence shown here is derived from an EMBL/GenBank/DDBJ whole genome shotgun (WGS) entry which is preliminary data.</text>
</comment>
<keyword evidence="1" id="KW-0812">Transmembrane</keyword>